<evidence type="ECO:0000313" key="3">
    <source>
        <dbReference type="Proteomes" id="UP000008694"/>
    </source>
</evidence>
<feature type="transmembrane region" description="Helical" evidence="1">
    <location>
        <begin position="30"/>
        <end position="54"/>
    </location>
</feature>
<evidence type="ECO:0000256" key="1">
    <source>
        <dbReference type="SAM" id="Phobius"/>
    </source>
</evidence>
<accession>D7L2I8</accession>
<keyword evidence="3" id="KW-1185">Reference proteome</keyword>
<sequence length="55" mass="6177">MATCGELCLCWPLLLKDNSRTIRSMVSCGWLSFFVDSDALCLLCVAATVFFLLWL</sequence>
<keyword evidence="1" id="KW-0812">Transmembrane</keyword>
<name>D7L2I8_ARALL</name>
<keyword evidence="1" id="KW-0472">Membrane</keyword>
<protein>
    <submittedName>
        <fullName evidence="2">Predicted protein</fullName>
    </submittedName>
</protein>
<dbReference type="AlphaFoldDB" id="D7L2I8"/>
<dbReference type="EMBL" id="GL348715">
    <property type="protein sequence ID" value="EFH59652.1"/>
    <property type="molecule type" value="Genomic_DNA"/>
</dbReference>
<dbReference type="Gramene" id="scaffold_302767.1">
    <property type="protein sequence ID" value="scaffold_302767.1"/>
    <property type="gene ID" value="scaffold_302767.1"/>
</dbReference>
<dbReference type="HOGENOM" id="CLU_3035070_0_0_1"/>
<gene>
    <name evidence="2" type="ORF">ARALYDRAFT_898797</name>
</gene>
<dbReference type="Proteomes" id="UP000008694">
    <property type="component" value="Unassembled WGS sequence"/>
</dbReference>
<keyword evidence="1" id="KW-1133">Transmembrane helix</keyword>
<organism evidence="3">
    <name type="scientific">Arabidopsis lyrata subsp. lyrata</name>
    <name type="common">Lyre-leaved rock-cress</name>
    <dbReference type="NCBI Taxonomy" id="81972"/>
    <lineage>
        <taxon>Eukaryota</taxon>
        <taxon>Viridiplantae</taxon>
        <taxon>Streptophyta</taxon>
        <taxon>Embryophyta</taxon>
        <taxon>Tracheophyta</taxon>
        <taxon>Spermatophyta</taxon>
        <taxon>Magnoliopsida</taxon>
        <taxon>eudicotyledons</taxon>
        <taxon>Gunneridae</taxon>
        <taxon>Pentapetalae</taxon>
        <taxon>rosids</taxon>
        <taxon>malvids</taxon>
        <taxon>Brassicales</taxon>
        <taxon>Brassicaceae</taxon>
        <taxon>Camelineae</taxon>
        <taxon>Arabidopsis</taxon>
    </lineage>
</organism>
<proteinExistence type="predicted"/>
<reference evidence="3" key="1">
    <citation type="journal article" date="2011" name="Nat. Genet.">
        <title>The Arabidopsis lyrata genome sequence and the basis of rapid genome size change.</title>
        <authorList>
            <person name="Hu T.T."/>
            <person name="Pattyn P."/>
            <person name="Bakker E.G."/>
            <person name="Cao J."/>
            <person name="Cheng J.-F."/>
            <person name="Clark R.M."/>
            <person name="Fahlgren N."/>
            <person name="Fawcett J.A."/>
            <person name="Grimwood J."/>
            <person name="Gundlach H."/>
            <person name="Haberer G."/>
            <person name="Hollister J.D."/>
            <person name="Ossowski S."/>
            <person name="Ottilar R.P."/>
            <person name="Salamov A.A."/>
            <person name="Schneeberger K."/>
            <person name="Spannagl M."/>
            <person name="Wang X."/>
            <person name="Yang L."/>
            <person name="Nasrallah M.E."/>
            <person name="Bergelson J."/>
            <person name="Carrington J.C."/>
            <person name="Gaut B.S."/>
            <person name="Schmutz J."/>
            <person name="Mayer K.F.X."/>
            <person name="Van de Peer Y."/>
            <person name="Grigoriev I.V."/>
            <person name="Nordborg M."/>
            <person name="Weigel D."/>
            <person name="Guo Y.-L."/>
        </authorList>
    </citation>
    <scope>NUCLEOTIDE SEQUENCE [LARGE SCALE GENOMIC DNA]</scope>
    <source>
        <strain evidence="3">cv. MN47</strain>
    </source>
</reference>
<evidence type="ECO:0000313" key="2">
    <source>
        <dbReference type="EMBL" id="EFH59652.1"/>
    </source>
</evidence>